<organism evidence="13 14">
    <name type="scientific">Chloracidobacterium validum</name>
    <dbReference type="NCBI Taxonomy" id="2821543"/>
    <lineage>
        <taxon>Bacteria</taxon>
        <taxon>Pseudomonadati</taxon>
        <taxon>Acidobacteriota</taxon>
        <taxon>Terriglobia</taxon>
        <taxon>Terriglobales</taxon>
        <taxon>Acidobacteriaceae</taxon>
        <taxon>Chloracidobacterium</taxon>
    </lineage>
</organism>
<dbReference type="SUPFAM" id="SSF47781">
    <property type="entry name" value="RuvA domain 2-like"/>
    <property type="match status" value="1"/>
</dbReference>
<feature type="binding site" evidence="11">
    <location>
        <position position="448"/>
    </location>
    <ligand>
        <name>Zn(2+)</name>
        <dbReference type="ChEBI" id="CHEBI:29105"/>
    </ligand>
</feature>
<dbReference type="InterPro" id="IPR013839">
    <property type="entry name" value="DNAligase_adenylation"/>
</dbReference>
<dbReference type="Gene3D" id="3.40.50.10190">
    <property type="entry name" value="BRCT domain"/>
    <property type="match status" value="1"/>
</dbReference>
<evidence type="ECO:0000256" key="5">
    <source>
        <dbReference type="ARBA" id="ARBA00022763"/>
    </source>
</evidence>
<keyword evidence="2 11" id="KW-0436">Ligase</keyword>
<accession>A0ABX8BC31</accession>
<name>A0ABX8BC31_9BACT</name>
<dbReference type="InterPro" id="IPR013840">
    <property type="entry name" value="DNAligase_N"/>
</dbReference>
<comment type="similarity">
    <text evidence="11">Belongs to the NAD-dependent DNA ligase family. LigA subfamily.</text>
</comment>
<feature type="binding site" evidence="11">
    <location>
        <position position="328"/>
    </location>
    <ligand>
        <name>NAD(+)</name>
        <dbReference type="ChEBI" id="CHEBI:57540"/>
    </ligand>
</feature>
<dbReference type="Pfam" id="PF12826">
    <property type="entry name" value="HHH_2"/>
    <property type="match status" value="1"/>
</dbReference>
<dbReference type="InterPro" id="IPR012340">
    <property type="entry name" value="NA-bd_OB-fold"/>
</dbReference>
<dbReference type="InterPro" id="IPR018239">
    <property type="entry name" value="DNA_ligase_AS"/>
</dbReference>
<dbReference type="Pfam" id="PF00533">
    <property type="entry name" value="BRCT"/>
    <property type="match status" value="1"/>
</dbReference>
<dbReference type="Pfam" id="PF14520">
    <property type="entry name" value="HHH_5"/>
    <property type="match status" value="1"/>
</dbReference>
<feature type="binding site" evidence="11">
    <location>
        <begin position="99"/>
        <end position="100"/>
    </location>
    <ligand>
        <name>NAD(+)</name>
        <dbReference type="ChEBI" id="CHEBI:57540"/>
    </ligand>
</feature>
<dbReference type="Pfam" id="PF22745">
    <property type="entry name" value="Nlig-Ia"/>
    <property type="match status" value="1"/>
</dbReference>
<evidence type="ECO:0000313" key="14">
    <source>
        <dbReference type="Proteomes" id="UP000676506"/>
    </source>
</evidence>
<dbReference type="SMART" id="SM00292">
    <property type="entry name" value="BRCT"/>
    <property type="match status" value="1"/>
</dbReference>
<evidence type="ECO:0000259" key="12">
    <source>
        <dbReference type="PROSITE" id="PS50172"/>
    </source>
</evidence>
<feature type="binding site" evidence="11">
    <location>
        <position position="304"/>
    </location>
    <ligand>
        <name>NAD(+)</name>
        <dbReference type="ChEBI" id="CHEBI:57540"/>
    </ligand>
</feature>
<dbReference type="InterPro" id="IPR041663">
    <property type="entry name" value="DisA/LigA_HHH"/>
</dbReference>
<dbReference type="HAMAP" id="MF_01588">
    <property type="entry name" value="DNA_ligase_A"/>
    <property type="match status" value="1"/>
</dbReference>
<dbReference type="InterPro" id="IPR003583">
    <property type="entry name" value="Hlx-hairpin-Hlx_DNA-bd_motif"/>
</dbReference>
<keyword evidence="8 11" id="KW-0520">NAD</keyword>
<evidence type="ECO:0000256" key="11">
    <source>
        <dbReference type="HAMAP-Rule" id="MF_01588"/>
    </source>
</evidence>
<keyword evidence="3 11" id="KW-0235">DNA replication</keyword>
<dbReference type="CDD" id="cd00114">
    <property type="entry name" value="LIGANc"/>
    <property type="match status" value="1"/>
</dbReference>
<dbReference type="NCBIfam" id="TIGR00575">
    <property type="entry name" value="dnlj"/>
    <property type="match status" value="1"/>
</dbReference>
<feature type="binding site" evidence="11">
    <location>
        <position position="152"/>
    </location>
    <ligand>
        <name>NAD(+)</name>
        <dbReference type="ChEBI" id="CHEBI:57540"/>
    </ligand>
</feature>
<dbReference type="InterPro" id="IPR010994">
    <property type="entry name" value="RuvA_2-like"/>
</dbReference>
<comment type="catalytic activity">
    <reaction evidence="10 11">
        <text>NAD(+) + (deoxyribonucleotide)n-3'-hydroxyl + 5'-phospho-(deoxyribonucleotide)m = (deoxyribonucleotide)n+m + AMP + beta-nicotinamide D-nucleotide.</text>
        <dbReference type="EC" id="6.5.1.2"/>
    </reaction>
</comment>
<keyword evidence="14" id="KW-1185">Reference proteome</keyword>
<keyword evidence="11" id="KW-0464">Manganese</keyword>
<dbReference type="CDD" id="cd17748">
    <property type="entry name" value="BRCT_DNA_ligase_like"/>
    <property type="match status" value="1"/>
</dbReference>
<dbReference type="PIRSF" id="PIRSF001604">
    <property type="entry name" value="LigA"/>
    <property type="match status" value="1"/>
</dbReference>
<evidence type="ECO:0000256" key="6">
    <source>
        <dbReference type="ARBA" id="ARBA00022833"/>
    </source>
</evidence>
<dbReference type="SUPFAM" id="SSF56091">
    <property type="entry name" value="DNA ligase/mRNA capping enzyme, catalytic domain"/>
    <property type="match status" value="1"/>
</dbReference>
<dbReference type="InterPro" id="IPR036420">
    <property type="entry name" value="BRCT_dom_sf"/>
</dbReference>
<keyword evidence="5 11" id="KW-0227">DNA damage</keyword>
<dbReference type="InterPro" id="IPR001357">
    <property type="entry name" value="BRCT_dom"/>
</dbReference>
<dbReference type="Gene3D" id="2.40.50.140">
    <property type="entry name" value="Nucleic acid-binding proteins"/>
    <property type="match status" value="1"/>
</dbReference>
<feature type="binding site" evidence="11">
    <location>
        <position position="188"/>
    </location>
    <ligand>
        <name>NAD(+)</name>
        <dbReference type="ChEBI" id="CHEBI:57540"/>
    </ligand>
</feature>
<dbReference type="SUPFAM" id="SSF50249">
    <property type="entry name" value="Nucleic acid-binding proteins"/>
    <property type="match status" value="1"/>
</dbReference>
<comment type="cofactor">
    <cofactor evidence="11">
        <name>Mg(2+)</name>
        <dbReference type="ChEBI" id="CHEBI:18420"/>
    </cofactor>
    <cofactor evidence="11">
        <name>Mn(2+)</name>
        <dbReference type="ChEBI" id="CHEBI:29035"/>
    </cofactor>
</comment>
<feature type="binding site" evidence="11">
    <location>
        <position position="425"/>
    </location>
    <ligand>
        <name>Zn(2+)</name>
        <dbReference type="ChEBI" id="CHEBI:29105"/>
    </ligand>
</feature>
<dbReference type="Gene3D" id="1.10.287.610">
    <property type="entry name" value="Helix hairpin bin"/>
    <property type="match status" value="1"/>
</dbReference>
<evidence type="ECO:0000256" key="3">
    <source>
        <dbReference type="ARBA" id="ARBA00022705"/>
    </source>
</evidence>
<dbReference type="PROSITE" id="PS50172">
    <property type="entry name" value="BRCT"/>
    <property type="match status" value="1"/>
</dbReference>
<proteinExistence type="inferred from homology"/>
<feature type="binding site" evidence="11">
    <location>
        <position position="129"/>
    </location>
    <ligand>
        <name>NAD(+)</name>
        <dbReference type="ChEBI" id="CHEBI:57540"/>
    </ligand>
</feature>
<evidence type="ECO:0000256" key="1">
    <source>
        <dbReference type="ARBA" id="ARBA00004067"/>
    </source>
</evidence>
<dbReference type="PROSITE" id="PS01055">
    <property type="entry name" value="DNA_LIGASE_N1"/>
    <property type="match status" value="1"/>
</dbReference>
<dbReference type="PANTHER" id="PTHR23389">
    <property type="entry name" value="CHROMOSOME TRANSMISSION FIDELITY FACTOR 18"/>
    <property type="match status" value="1"/>
</dbReference>
<dbReference type="Pfam" id="PF01653">
    <property type="entry name" value="DNA_ligase_aden"/>
    <property type="match status" value="1"/>
</dbReference>
<dbReference type="SMART" id="SM00532">
    <property type="entry name" value="LIGANc"/>
    <property type="match status" value="1"/>
</dbReference>
<feature type="active site" description="N6-AMP-lysine intermediate" evidence="11">
    <location>
        <position position="131"/>
    </location>
</feature>
<dbReference type="NCBIfam" id="NF005932">
    <property type="entry name" value="PRK07956.1"/>
    <property type="match status" value="1"/>
</dbReference>
<evidence type="ECO:0000256" key="10">
    <source>
        <dbReference type="ARBA" id="ARBA00034005"/>
    </source>
</evidence>
<protein>
    <recommendedName>
        <fullName evidence="11">DNA ligase</fullName>
        <ecNumber evidence="11">6.5.1.2</ecNumber>
    </recommendedName>
    <alternativeName>
        <fullName evidence="11">Polydeoxyribonucleotide synthase [NAD(+)]</fullName>
    </alternativeName>
</protein>
<dbReference type="InterPro" id="IPR004150">
    <property type="entry name" value="NAD_DNA_ligase_OB"/>
</dbReference>
<dbReference type="PANTHER" id="PTHR23389:SF9">
    <property type="entry name" value="DNA LIGASE"/>
    <property type="match status" value="1"/>
</dbReference>
<sequence length="685" mass="75315">MLNRSGSDTASLARQPLTRDDARRAIEQLRAEIARHDELYYQQHAPVISDYDYDQLVKQLQALEAAFPEFITLDSPTQRVGGRPSEGFPSVQHRIRMMSLDNVYSPEELREWETRCRRVYDQAFDYVAELKIDGLSLSLHYTDGLLTEAVTRGDGTTGDLVTENARTIRQLPLRLAQPLAADLEVRGEVYLPLSSFRRLNAELEVEGEKPFANPRNAAAGTMKLLDARIAAGRRLAMFCYELFADGVKPFETHWETLDWLRQAGFPVNPYARQCANLDAVLAYCTEMESQREARDYDTDGVVVKVNQIRAQDELGATAKAPRWAVAYKFAPMQAQTRLRGVTWQVGRLGTLTPVAELEPVFVAGTTVARASLHNEDQIRRLDVRLGDRVIVEKSGDIIPQVVGVVAADRTADAPPIKAPVFCPGCPERQVRLVRPEGEVAWRCPETNCPTKLRQSLQHFAARTAMDIEGLGEVLVEKLVRDGLVTDVADLYALTAEQVAALERLGDKSAANLMAQIERSKTAGLERLIFALGIPDVGRRKAQLLAQHFGSVEALAQASEAELVAVRDIGPATAQGIRQWFADERHRQMVARLAAAGVVTHLDAARSDAVAQLAGKQFVLTGTLPTLTRDEATARIEAAGGRVTSAVSKKTDYVVVGDNPGSKLDKAKALGIAILDESGLLELLSP</sequence>
<dbReference type="SUPFAM" id="SSF52113">
    <property type="entry name" value="BRCT domain"/>
    <property type="match status" value="1"/>
</dbReference>
<keyword evidence="9 11" id="KW-0234">DNA repair</keyword>
<dbReference type="Gene3D" id="1.10.150.20">
    <property type="entry name" value="5' to 3' exonuclease, C-terminal subdomain"/>
    <property type="match status" value="2"/>
</dbReference>
<feature type="binding site" evidence="11">
    <location>
        <position position="422"/>
    </location>
    <ligand>
        <name>Zn(2+)</name>
        <dbReference type="ChEBI" id="CHEBI:29105"/>
    </ligand>
</feature>
<evidence type="ECO:0000313" key="13">
    <source>
        <dbReference type="EMBL" id="QUW04231.1"/>
    </source>
</evidence>
<comment type="caution">
    <text evidence="11">Lacks conserved residue(s) required for the propagation of feature annotation.</text>
</comment>
<gene>
    <name evidence="11 13" type="primary">ligA</name>
    <name evidence="13" type="ORF">J8C06_14415</name>
</gene>
<dbReference type="RefSeq" id="WP_211430120.1">
    <property type="nucleotide sequence ID" value="NZ_CP072649.1"/>
</dbReference>
<dbReference type="EMBL" id="CP072649">
    <property type="protein sequence ID" value="QUW04231.1"/>
    <property type="molecule type" value="Genomic_DNA"/>
</dbReference>
<evidence type="ECO:0000256" key="8">
    <source>
        <dbReference type="ARBA" id="ARBA00023027"/>
    </source>
</evidence>
<dbReference type="GO" id="GO:0003911">
    <property type="term" value="F:DNA ligase (NAD+) activity"/>
    <property type="evidence" value="ECO:0007669"/>
    <property type="project" value="UniProtKB-EC"/>
</dbReference>
<feature type="domain" description="BRCT" evidence="12">
    <location>
        <begin position="607"/>
        <end position="685"/>
    </location>
</feature>
<dbReference type="Gene3D" id="6.20.10.30">
    <property type="match status" value="1"/>
</dbReference>
<dbReference type="SMART" id="SM00278">
    <property type="entry name" value="HhH1"/>
    <property type="match status" value="4"/>
</dbReference>
<evidence type="ECO:0000256" key="7">
    <source>
        <dbReference type="ARBA" id="ARBA00022842"/>
    </source>
</evidence>
<comment type="function">
    <text evidence="1 11">DNA ligase that catalyzes the formation of phosphodiester linkages between 5'-phosphoryl and 3'-hydroxyl groups in double-stranded DNA using NAD as a coenzyme and as the energy source for the reaction. It is essential for DNA replication and repair of damaged DNA.</text>
</comment>
<feature type="binding site" evidence="11">
    <location>
        <begin position="50"/>
        <end position="54"/>
    </location>
    <ligand>
        <name>NAD(+)</name>
        <dbReference type="ChEBI" id="CHEBI:57540"/>
    </ligand>
</feature>
<evidence type="ECO:0000256" key="2">
    <source>
        <dbReference type="ARBA" id="ARBA00022598"/>
    </source>
</evidence>
<dbReference type="EC" id="6.5.1.2" evidence="11"/>
<keyword evidence="7 11" id="KW-0460">Magnesium</keyword>
<dbReference type="Gene3D" id="3.30.470.30">
    <property type="entry name" value="DNA ligase/mRNA capping enzyme"/>
    <property type="match status" value="1"/>
</dbReference>
<evidence type="ECO:0000256" key="4">
    <source>
        <dbReference type="ARBA" id="ARBA00022723"/>
    </source>
</evidence>
<dbReference type="Proteomes" id="UP000676506">
    <property type="component" value="Chromosome 2"/>
</dbReference>
<dbReference type="Pfam" id="PF03120">
    <property type="entry name" value="OB_DNA_ligase"/>
    <property type="match status" value="1"/>
</dbReference>
<dbReference type="InterPro" id="IPR001679">
    <property type="entry name" value="DNA_ligase"/>
</dbReference>
<reference evidence="13 14" key="1">
    <citation type="submission" date="2021-03" db="EMBL/GenBank/DDBJ databases">
        <title>Genomic and phenotypic characterization of Chloracidobacterium isolates provides evidence for multiple species.</title>
        <authorList>
            <person name="Saini M.K."/>
            <person name="Costas A.M.G."/>
            <person name="Tank M."/>
            <person name="Bryant D.A."/>
        </authorList>
    </citation>
    <scope>NUCLEOTIDE SEQUENCE [LARGE SCALE GENOMIC DNA]</scope>
    <source>
        <strain evidence="13 14">BV2-C</strain>
    </source>
</reference>
<keyword evidence="4 11" id="KW-0479">Metal-binding</keyword>
<keyword evidence="6 11" id="KW-0862">Zinc</keyword>
<evidence type="ECO:0000256" key="9">
    <source>
        <dbReference type="ARBA" id="ARBA00023204"/>
    </source>
</evidence>